<keyword evidence="3" id="KW-0489">Methyltransferase</keyword>
<evidence type="ECO:0000259" key="8">
    <source>
        <dbReference type="PROSITE" id="PS50868"/>
    </source>
</evidence>
<evidence type="ECO:0000313" key="10">
    <source>
        <dbReference type="Proteomes" id="UP000272193"/>
    </source>
</evidence>
<evidence type="ECO:0000256" key="4">
    <source>
        <dbReference type="ARBA" id="ARBA00022679"/>
    </source>
</evidence>
<evidence type="ECO:0000256" key="1">
    <source>
        <dbReference type="ARBA" id="ARBA00004286"/>
    </source>
</evidence>
<evidence type="ECO:0000256" key="2">
    <source>
        <dbReference type="ARBA" id="ARBA00022454"/>
    </source>
</evidence>
<evidence type="ECO:0000256" key="3">
    <source>
        <dbReference type="ARBA" id="ARBA00022603"/>
    </source>
</evidence>
<organism evidence="9 10">
    <name type="scientific">Tibeticola sediminis</name>
    <dbReference type="NCBI Taxonomy" id="1917811"/>
    <lineage>
        <taxon>Bacteria</taxon>
        <taxon>Pseudomonadati</taxon>
        <taxon>Pseudomonadota</taxon>
        <taxon>Betaproteobacteria</taxon>
        <taxon>Burkholderiales</taxon>
        <taxon>Comamonadaceae</taxon>
        <taxon>Tibeticola</taxon>
    </lineage>
</organism>
<dbReference type="SUPFAM" id="SSF82199">
    <property type="entry name" value="SET domain"/>
    <property type="match status" value="1"/>
</dbReference>
<keyword evidence="5" id="KW-0949">S-adenosyl-L-methionine</keyword>
<comment type="caution">
    <text evidence="9">The sequence shown here is derived from an EMBL/GenBank/DDBJ whole genome shotgun (WGS) entry which is preliminary data.</text>
</comment>
<evidence type="ECO:0008006" key="11">
    <source>
        <dbReference type="Google" id="ProtNLM"/>
    </source>
</evidence>
<dbReference type="PROSITE" id="PS50280">
    <property type="entry name" value="SET"/>
    <property type="match status" value="1"/>
</dbReference>
<feature type="region of interest" description="Disordered" evidence="6">
    <location>
        <begin position="176"/>
        <end position="203"/>
    </location>
</feature>
<evidence type="ECO:0000259" key="7">
    <source>
        <dbReference type="PROSITE" id="PS50280"/>
    </source>
</evidence>
<reference evidence="9 10" key="1">
    <citation type="submission" date="2018-11" db="EMBL/GenBank/DDBJ databases">
        <title>Genomic Encyclopedia of Type Strains, Phase IV (KMG-IV): sequencing the most valuable type-strain genomes for metagenomic binning, comparative biology and taxonomic classification.</title>
        <authorList>
            <person name="Goeker M."/>
        </authorList>
    </citation>
    <scope>NUCLEOTIDE SEQUENCE [LARGE SCALE GENOMIC DNA]</scope>
    <source>
        <strain evidence="9 10">DSM 101684</strain>
    </source>
</reference>
<keyword evidence="10" id="KW-1185">Reference proteome</keyword>
<gene>
    <name evidence="9" type="ORF">EDC62_2006</name>
</gene>
<dbReference type="InterPro" id="IPR001214">
    <property type="entry name" value="SET_dom"/>
</dbReference>
<dbReference type="InterPro" id="IPR050777">
    <property type="entry name" value="SET2_Histone-Lys_MeTrsfase"/>
</dbReference>
<feature type="domain" description="SET" evidence="7">
    <location>
        <begin position="35"/>
        <end position="147"/>
    </location>
</feature>
<evidence type="ECO:0000256" key="6">
    <source>
        <dbReference type="SAM" id="MobiDB-lite"/>
    </source>
</evidence>
<dbReference type="SMART" id="SM00317">
    <property type="entry name" value="SET"/>
    <property type="match status" value="1"/>
</dbReference>
<name>A0A3N4U8Y8_9BURK</name>
<keyword evidence="4" id="KW-0808">Transferase</keyword>
<dbReference type="EMBL" id="RKQL01000004">
    <property type="protein sequence ID" value="RPE66932.1"/>
    <property type="molecule type" value="Genomic_DNA"/>
</dbReference>
<evidence type="ECO:0000256" key="5">
    <source>
        <dbReference type="ARBA" id="ARBA00022691"/>
    </source>
</evidence>
<accession>A0A3N4U8Y8</accession>
<keyword evidence="2" id="KW-0158">Chromosome</keyword>
<dbReference type="InterPro" id="IPR046341">
    <property type="entry name" value="SET_dom_sf"/>
</dbReference>
<comment type="subcellular location">
    <subcellularLocation>
        <location evidence="1">Chromosome</location>
    </subcellularLocation>
</comment>
<dbReference type="Proteomes" id="UP000272193">
    <property type="component" value="Unassembled WGS sequence"/>
</dbReference>
<dbReference type="AlphaFoldDB" id="A0A3N4U8Y8"/>
<evidence type="ECO:0000313" key="9">
    <source>
        <dbReference type="EMBL" id="RPE66932.1"/>
    </source>
</evidence>
<dbReference type="GO" id="GO:0005694">
    <property type="term" value="C:chromosome"/>
    <property type="evidence" value="ECO:0007669"/>
    <property type="project" value="UniProtKB-SubCell"/>
</dbReference>
<protein>
    <recommendedName>
        <fullName evidence="11">SET domain-containing protein</fullName>
    </recommendedName>
</protein>
<feature type="domain" description="Post-SET" evidence="8">
    <location>
        <begin position="160"/>
        <end position="176"/>
    </location>
</feature>
<dbReference type="GO" id="GO:0008168">
    <property type="term" value="F:methyltransferase activity"/>
    <property type="evidence" value="ECO:0007669"/>
    <property type="project" value="UniProtKB-KW"/>
</dbReference>
<dbReference type="GO" id="GO:0032259">
    <property type="term" value="P:methylation"/>
    <property type="evidence" value="ECO:0007669"/>
    <property type="project" value="UniProtKB-KW"/>
</dbReference>
<dbReference type="InterPro" id="IPR003616">
    <property type="entry name" value="Post-SET_dom"/>
</dbReference>
<dbReference type="Gene3D" id="2.170.270.10">
    <property type="entry name" value="SET domain"/>
    <property type="match status" value="1"/>
</dbReference>
<sequence>MRARTCAFFNIPNFSAVARASAPNPKDPPQRGPRRRIVVRASGIHGKGVYAAVDLPAGTDILEYRGELISWEEAQARHPHDPADPNHTFFFHIDDAHVIDGGRGGNAARWINHSCEPNCEAETRGTRVFIKALRDIAAGEELHYDYGLVIDARYTPALKAAFACRCGAPQCRGTMLAPKKRRRSAPDRAGLARGEVSPPGSAS</sequence>
<dbReference type="PROSITE" id="PS50868">
    <property type="entry name" value="POST_SET"/>
    <property type="match status" value="1"/>
</dbReference>
<dbReference type="PANTHER" id="PTHR22884">
    <property type="entry name" value="SET DOMAIN PROTEINS"/>
    <property type="match status" value="1"/>
</dbReference>
<proteinExistence type="predicted"/>
<dbReference type="Pfam" id="PF00856">
    <property type="entry name" value="SET"/>
    <property type="match status" value="1"/>
</dbReference>
<dbReference type="OrthoDB" id="9790349at2"/>